<name>A0ABY1Q0Z3_9BACT</name>
<dbReference type="InterPro" id="IPR017871">
    <property type="entry name" value="ABC_transporter-like_CS"/>
</dbReference>
<proteinExistence type="inferred from homology"/>
<evidence type="ECO:0000259" key="5">
    <source>
        <dbReference type="PROSITE" id="PS50893"/>
    </source>
</evidence>
<dbReference type="PANTHER" id="PTHR46743">
    <property type="entry name" value="TEICHOIC ACIDS EXPORT ATP-BINDING PROTEIN TAGH"/>
    <property type="match status" value="1"/>
</dbReference>
<dbReference type="Pfam" id="PF14524">
    <property type="entry name" value="Wzt_C"/>
    <property type="match status" value="1"/>
</dbReference>
<dbReference type="GO" id="GO:0005524">
    <property type="term" value="F:ATP binding"/>
    <property type="evidence" value="ECO:0007669"/>
    <property type="project" value="UniProtKB-KW"/>
</dbReference>
<evidence type="ECO:0000256" key="2">
    <source>
        <dbReference type="ARBA" id="ARBA00022448"/>
    </source>
</evidence>
<dbReference type="Gene3D" id="2.70.50.60">
    <property type="entry name" value="abc- transporter (atp binding component) like domain"/>
    <property type="match status" value="1"/>
</dbReference>
<evidence type="ECO:0000256" key="1">
    <source>
        <dbReference type="ARBA" id="ARBA00005417"/>
    </source>
</evidence>
<dbReference type="PANTHER" id="PTHR46743:SF2">
    <property type="entry name" value="TEICHOIC ACIDS EXPORT ATP-BINDING PROTEIN TAGH"/>
    <property type="match status" value="1"/>
</dbReference>
<dbReference type="SUPFAM" id="SSF52540">
    <property type="entry name" value="P-loop containing nucleoside triphosphate hydrolases"/>
    <property type="match status" value="1"/>
</dbReference>
<comment type="similarity">
    <text evidence="1">Belongs to the ABC transporter superfamily.</text>
</comment>
<protein>
    <submittedName>
        <fullName evidence="6">Lipopolysaccharide transport system ATP-binding protein</fullName>
    </submittedName>
</protein>
<dbReference type="CDD" id="cd03220">
    <property type="entry name" value="ABC_KpsT_Wzt"/>
    <property type="match status" value="1"/>
</dbReference>
<dbReference type="Gene3D" id="3.40.50.300">
    <property type="entry name" value="P-loop containing nucleotide triphosphate hydrolases"/>
    <property type="match status" value="1"/>
</dbReference>
<dbReference type="RefSeq" id="WP_283432526.1">
    <property type="nucleotide sequence ID" value="NZ_FXUG01000005.1"/>
</dbReference>
<keyword evidence="3" id="KW-0547">Nucleotide-binding</keyword>
<evidence type="ECO:0000313" key="6">
    <source>
        <dbReference type="EMBL" id="SMP55864.1"/>
    </source>
</evidence>
<keyword evidence="7" id="KW-1185">Reference proteome</keyword>
<keyword evidence="2" id="KW-0813">Transport</keyword>
<dbReference type="Proteomes" id="UP001158067">
    <property type="component" value="Unassembled WGS sequence"/>
</dbReference>
<evidence type="ECO:0000256" key="3">
    <source>
        <dbReference type="ARBA" id="ARBA00022741"/>
    </source>
</evidence>
<dbReference type="InterPro" id="IPR015860">
    <property type="entry name" value="ABC_transpr_TagH-like"/>
</dbReference>
<reference evidence="6 7" key="1">
    <citation type="submission" date="2017-05" db="EMBL/GenBank/DDBJ databases">
        <authorList>
            <person name="Varghese N."/>
            <person name="Submissions S."/>
        </authorList>
    </citation>
    <scope>NUCLEOTIDE SEQUENCE [LARGE SCALE GENOMIC DNA]</scope>
    <source>
        <strain evidence="6 7">DSM 25457</strain>
    </source>
</reference>
<comment type="caution">
    <text evidence="6">The sequence shown here is derived from an EMBL/GenBank/DDBJ whole genome shotgun (WGS) entry which is preliminary data.</text>
</comment>
<accession>A0ABY1Q0Z3</accession>
<dbReference type="PROSITE" id="PS50893">
    <property type="entry name" value="ABC_TRANSPORTER_2"/>
    <property type="match status" value="1"/>
</dbReference>
<dbReference type="InterPro" id="IPR003593">
    <property type="entry name" value="AAA+_ATPase"/>
</dbReference>
<feature type="domain" description="ABC transporter" evidence="5">
    <location>
        <begin position="42"/>
        <end position="272"/>
    </location>
</feature>
<organism evidence="6 7">
    <name type="scientific">Neorhodopirellula lusitana</name>
    <dbReference type="NCBI Taxonomy" id="445327"/>
    <lineage>
        <taxon>Bacteria</taxon>
        <taxon>Pseudomonadati</taxon>
        <taxon>Planctomycetota</taxon>
        <taxon>Planctomycetia</taxon>
        <taxon>Pirellulales</taxon>
        <taxon>Pirellulaceae</taxon>
        <taxon>Neorhodopirellula</taxon>
    </lineage>
</organism>
<dbReference type="PROSITE" id="PS00211">
    <property type="entry name" value="ABC_TRANSPORTER_1"/>
    <property type="match status" value="1"/>
</dbReference>
<sequence>MSTAIRFENVSKQYRLGEVGSGTIADDLKRGWAKLRGRPDPLATIDISHSIKQHHPDPSLKNAYTWALRDVSLSIEQGDILGIIGKNGAGKSTLLKLLSRVTAPTSGIIKAKGRIASLLEVGTGFHPELTGRENIFLNGTILGMQRLEIARRLDEIIEFSGCTKYIDTPVKRYSSGMLVRLGFAVAAHLLCEILIVDEVLAVGDHDFQTKCIGKMKEVSQRGRTVIVVSHNMGSINSLCDRCVVMSGGQIAYDGSVDTAVGTYLESNLSQDNSLVPQANAECWFETIVTTDTEGVPAREFGFQQPINIRFSCKLELPIQGLELAICVTSHLGTTVFWTSRSHSMPDALVAGKHTFQVQVPPSFLCPGTYYLSLAAHIPNNRVIQHLESVSSFSVAETGSPYYQYAGQDIGVVNCQCDWKSIKIQ</sequence>
<dbReference type="InterPro" id="IPR029439">
    <property type="entry name" value="Wzt_C"/>
</dbReference>
<dbReference type="InterPro" id="IPR003439">
    <property type="entry name" value="ABC_transporter-like_ATP-bd"/>
</dbReference>
<dbReference type="EMBL" id="FXUG01000005">
    <property type="protein sequence ID" value="SMP55864.1"/>
    <property type="molecule type" value="Genomic_DNA"/>
</dbReference>
<dbReference type="SMART" id="SM00382">
    <property type="entry name" value="AAA"/>
    <property type="match status" value="1"/>
</dbReference>
<dbReference type="InterPro" id="IPR050683">
    <property type="entry name" value="Bact_Polysacc_Export_ATP-bd"/>
</dbReference>
<gene>
    <name evidence="6" type="ORF">SAMN06265222_10552</name>
</gene>
<dbReference type="InterPro" id="IPR027417">
    <property type="entry name" value="P-loop_NTPase"/>
</dbReference>
<keyword evidence="4 6" id="KW-0067">ATP-binding</keyword>
<evidence type="ECO:0000313" key="7">
    <source>
        <dbReference type="Proteomes" id="UP001158067"/>
    </source>
</evidence>
<dbReference type="CDD" id="cd10147">
    <property type="entry name" value="Wzt_C-like"/>
    <property type="match status" value="1"/>
</dbReference>
<dbReference type="Pfam" id="PF00005">
    <property type="entry name" value="ABC_tran"/>
    <property type="match status" value="1"/>
</dbReference>
<evidence type="ECO:0000256" key="4">
    <source>
        <dbReference type="ARBA" id="ARBA00022840"/>
    </source>
</evidence>